<feature type="transmembrane region" description="Helical" evidence="1">
    <location>
        <begin position="179"/>
        <end position="197"/>
    </location>
</feature>
<reference evidence="2 3" key="1">
    <citation type="submission" date="2017-08" db="EMBL/GenBank/DDBJ databases">
        <title>Virgibacillus indicus sp. nov. and Virgibacillus profoundi sp. nov, two moderately halophilic bacteria isolated from marine sediment by using the Microfluidic Streak Plate.</title>
        <authorList>
            <person name="Xu B."/>
            <person name="Hu B."/>
            <person name="Wang J."/>
            <person name="Zhu Y."/>
            <person name="Huang L."/>
            <person name="Du W."/>
            <person name="Huang Y."/>
        </authorList>
    </citation>
    <scope>NUCLEOTIDE SEQUENCE [LARGE SCALE GENOMIC DNA]</scope>
    <source>
        <strain evidence="2 3">IO3-P2-C2</strain>
    </source>
</reference>
<dbReference type="OrthoDB" id="2388369at2"/>
<gene>
    <name evidence="2" type="ORF">CIL03_18205</name>
</gene>
<evidence type="ECO:0000256" key="1">
    <source>
        <dbReference type="SAM" id="Phobius"/>
    </source>
</evidence>
<organism evidence="2 3">
    <name type="scientific">Virgibacillus indicus</name>
    <dbReference type="NCBI Taxonomy" id="2024554"/>
    <lineage>
        <taxon>Bacteria</taxon>
        <taxon>Bacillati</taxon>
        <taxon>Bacillota</taxon>
        <taxon>Bacilli</taxon>
        <taxon>Bacillales</taxon>
        <taxon>Bacillaceae</taxon>
        <taxon>Virgibacillus</taxon>
    </lineage>
</organism>
<evidence type="ECO:0000313" key="2">
    <source>
        <dbReference type="EMBL" id="OZU87120.1"/>
    </source>
</evidence>
<feature type="transmembrane region" description="Helical" evidence="1">
    <location>
        <begin position="147"/>
        <end position="172"/>
    </location>
</feature>
<accession>A0A265N501</accession>
<keyword evidence="1" id="KW-1133">Transmembrane helix</keyword>
<keyword evidence="3" id="KW-1185">Reference proteome</keyword>
<feature type="transmembrane region" description="Helical" evidence="1">
    <location>
        <begin position="108"/>
        <end position="135"/>
    </location>
</feature>
<protein>
    <submittedName>
        <fullName evidence="2">ABC transporter permease</fullName>
    </submittedName>
</protein>
<dbReference type="PANTHER" id="PTHR37305">
    <property type="entry name" value="INTEGRAL MEMBRANE PROTEIN-RELATED"/>
    <property type="match status" value="1"/>
</dbReference>
<evidence type="ECO:0000313" key="3">
    <source>
        <dbReference type="Proteomes" id="UP000216498"/>
    </source>
</evidence>
<sequence>MRNQIRAELFKLQRNKTFWVLLLTMTGLSALLHYLVIIEWWQVSGTAFDSAGLSELNAISTFTIPLFFNLIVSTLAGFFISNEYSPSGVIKNQIISGSKRSHIFLSKYLVFTLGSIIITILIPLMTGIIEIIFFGNAEILNPSNMLYLGRAFGLFALQFLGYTAIILLLAIVTEDSGKTIILSILFTIVMFAIEKLPDLPILGVIYKCSIFYQFSAVFEFSMTYGEILKSISIALITLIIVTICGIAIFNKKEIK</sequence>
<name>A0A265N501_9BACI</name>
<dbReference type="Proteomes" id="UP000216498">
    <property type="component" value="Unassembled WGS sequence"/>
</dbReference>
<dbReference type="RefSeq" id="WP_094887311.1">
    <property type="nucleotide sequence ID" value="NZ_NPMS01000014.1"/>
</dbReference>
<feature type="transmembrane region" description="Helical" evidence="1">
    <location>
        <begin position="58"/>
        <end position="81"/>
    </location>
</feature>
<dbReference type="PANTHER" id="PTHR37305:SF1">
    <property type="entry name" value="MEMBRANE PROTEIN"/>
    <property type="match status" value="1"/>
</dbReference>
<keyword evidence="1" id="KW-0812">Transmembrane</keyword>
<feature type="transmembrane region" description="Helical" evidence="1">
    <location>
        <begin position="227"/>
        <end position="249"/>
    </location>
</feature>
<comment type="caution">
    <text evidence="2">The sequence shown here is derived from an EMBL/GenBank/DDBJ whole genome shotgun (WGS) entry which is preliminary data.</text>
</comment>
<keyword evidence="1" id="KW-0472">Membrane</keyword>
<dbReference type="AlphaFoldDB" id="A0A265N501"/>
<dbReference type="EMBL" id="NPMS01000014">
    <property type="protein sequence ID" value="OZU87120.1"/>
    <property type="molecule type" value="Genomic_DNA"/>
</dbReference>
<feature type="transmembrane region" description="Helical" evidence="1">
    <location>
        <begin position="20"/>
        <end position="38"/>
    </location>
</feature>
<proteinExistence type="predicted"/>